<dbReference type="Proteomes" id="UP000887565">
    <property type="component" value="Unplaced"/>
</dbReference>
<dbReference type="CDD" id="cd00096">
    <property type="entry name" value="Ig"/>
    <property type="match status" value="1"/>
</dbReference>
<evidence type="ECO:0000259" key="1">
    <source>
        <dbReference type="PROSITE" id="PS50835"/>
    </source>
</evidence>
<feature type="domain" description="Ig-like" evidence="1">
    <location>
        <begin position="5"/>
        <end position="112"/>
    </location>
</feature>
<dbReference type="InterPro" id="IPR007110">
    <property type="entry name" value="Ig-like_dom"/>
</dbReference>
<protein>
    <submittedName>
        <fullName evidence="3">Ig-like domain-containing protein</fullName>
    </submittedName>
</protein>
<dbReference type="SMART" id="SM00409">
    <property type="entry name" value="IG"/>
    <property type="match status" value="1"/>
</dbReference>
<dbReference type="SMART" id="SM00408">
    <property type="entry name" value="IGc2"/>
    <property type="match status" value="1"/>
</dbReference>
<organism evidence="2 3">
    <name type="scientific">Romanomermis culicivorax</name>
    <name type="common">Nematode worm</name>
    <dbReference type="NCBI Taxonomy" id="13658"/>
    <lineage>
        <taxon>Eukaryota</taxon>
        <taxon>Metazoa</taxon>
        <taxon>Ecdysozoa</taxon>
        <taxon>Nematoda</taxon>
        <taxon>Enoplea</taxon>
        <taxon>Dorylaimia</taxon>
        <taxon>Mermithida</taxon>
        <taxon>Mermithoidea</taxon>
        <taxon>Mermithidae</taxon>
        <taxon>Romanomermis</taxon>
    </lineage>
</organism>
<evidence type="ECO:0000313" key="3">
    <source>
        <dbReference type="WBParaSite" id="nRc.2.0.1.t23228-RA"/>
    </source>
</evidence>
<dbReference type="InterPro" id="IPR013783">
    <property type="entry name" value="Ig-like_fold"/>
</dbReference>
<dbReference type="SUPFAM" id="SSF48726">
    <property type="entry name" value="Immunoglobulin"/>
    <property type="match status" value="1"/>
</dbReference>
<dbReference type="InterPro" id="IPR003599">
    <property type="entry name" value="Ig_sub"/>
</dbReference>
<dbReference type="AlphaFoldDB" id="A0A915J9R2"/>
<dbReference type="InterPro" id="IPR036179">
    <property type="entry name" value="Ig-like_dom_sf"/>
</dbReference>
<dbReference type="Gene3D" id="2.60.40.10">
    <property type="entry name" value="Immunoglobulins"/>
    <property type="match status" value="1"/>
</dbReference>
<proteinExistence type="predicted"/>
<dbReference type="WBParaSite" id="nRc.2.0.1.t23228-RA">
    <property type="protein sequence ID" value="nRc.2.0.1.t23228-RA"/>
    <property type="gene ID" value="nRc.2.0.1.g23228"/>
</dbReference>
<evidence type="ECO:0000313" key="2">
    <source>
        <dbReference type="Proteomes" id="UP000887565"/>
    </source>
</evidence>
<accession>A0A915J9R2</accession>
<name>A0A915J9R2_ROMCU</name>
<dbReference type="PROSITE" id="PS50835">
    <property type="entry name" value="IG_LIKE"/>
    <property type="match status" value="1"/>
</dbReference>
<dbReference type="InterPro" id="IPR003598">
    <property type="entry name" value="Ig_sub2"/>
</dbReference>
<sequence>MNPAPGAAIFHEFEGDQVTFVCPPGGDHTNAYYWYHGYKLLSWDIKRDLTIRNMTRSHAGNYECLTTPGSHTAAVKSKIYDVVGASMDDTGKYSCEIQYFNMVFKSPELEITIK</sequence>
<dbReference type="Pfam" id="PF13927">
    <property type="entry name" value="Ig_3"/>
    <property type="match status" value="1"/>
</dbReference>
<reference evidence="3" key="1">
    <citation type="submission" date="2022-11" db="UniProtKB">
        <authorList>
            <consortium name="WormBaseParasite"/>
        </authorList>
    </citation>
    <scope>IDENTIFICATION</scope>
</reference>
<keyword evidence="2" id="KW-1185">Reference proteome</keyword>